<dbReference type="PROSITE" id="PS00018">
    <property type="entry name" value="EF_HAND_1"/>
    <property type="match status" value="2"/>
</dbReference>
<comment type="caution">
    <text evidence="5">The sequence shown here is derived from an EMBL/GenBank/DDBJ whole genome shotgun (WGS) entry which is preliminary data.</text>
</comment>
<protein>
    <recommendedName>
        <fullName evidence="4">EF-hand domain-containing protein</fullName>
    </recommendedName>
</protein>
<evidence type="ECO:0000313" key="5">
    <source>
        <dbReference type="EMBL" id="OMJ95729.1"/>
    </source>
</evidence>
<dbReference type="GO" id="GO:0005509">
    <property type="term" value="F:calcium ion binding"/>
    <property type="evidence" value="ECO:0007669"/>
    <property type="project" value="InterPro"/>
</dbReference>
<dbReference type="SUPFAM" id="SSF47473">
    <property type="entry name" value="EF-hand"/>
    <property type="match status" value="2"/>
</dbReference>
<dbReference type="EMBL" id="MPUH01000008">
    <property type="protein sequence ID" value="OMJ95729.1"/>
    <property type="molecule type" value="Genomic_DNA"/>
</dbReference>
<dbReference type="SMART" id="SM00054">
    <property type="entry name" value="EFh"/>
    <property type="match status" value="4"/>
</dbReference>
<dbReference type="InterPro" id="IPR018247">
    <property type="entry name" value="EF_Hand_1_Ca_BS"/>
</dbReference>
<name>A0A1R2D382_9CILI</name>
<reference evidence="5 6" key="1">
    <citation type="submission" date="2016-11" db="EMBL/GenBank/DDBJ databases">
        <title>The macronuclear genome of Stentor coeruleus: a giant cell with tiny introns.</title>
        <authorList>
            <person name="Slabodnick M."/>
            <person name="Ruby J.G."/>
            <person name="Reiff S.B."/>
            <person name="Swart E.C."/>
            <person name="Gosai S."/>
            <person name="Prabakaran S."/>
            <person name="Witkowska E."/>
            <person name="Larue G.E."/>
            <person name="Fisher S."/>
            <person name="Freeman R.M."/>
            <person name="Gunawardena J."/>
            <person name="Chu W."/>
            <person name="Stover N.A."/>
            <person name="Gregory B.D."/>
            <person name="Nowacki M."/>
            <person name="Derisi J."/>
            <person name="Roy S.W."/>
            <person name="Marshall W.F."/>
            <person name="Sood P."/>
        </authorList>
    </citation>
    <scope>NUCLEOTIDE SEQUENCE [LARGE SCALE GENOMIC DNA]</scope>
    <source>
        <strain evidence="5">WM001</strain>
    </source>
</reference>
<evidence type="ECO:0000256" key="1">
    <source>
        <dbReference type="ARBA" id="ARBA00022723"/>
    </source>
</evidence>
<proteinExistence type="predicted"/>
<dbReference type="CDD" id="cd00051">
    <property type="entry name" value="EFh"/>
    <property type="match status" value="1"/>
</dbReference>
<feature type="domain" description="EF-hand" evidence="4">
    <location>
        <begin position="104"/>
        <end position="139"/>
    </location>
</feature>
<dbReference type="AlphaFoldDB" id="A0A1R2D382"/>
<dbReference type="InterPro" id="IPR002048">
    <property type="entry name" value="EF_hand_dom"/>
</dbReference>
<gene>
    <name evidence="5" type="ORF">SteCoe_796</name>
</gene>
<dbReference type="Pfam" id="PF13499">
    <property type="entry name" value="EF-hand_7"/>
    <property type="match status" value="1"/>
</dbReference>
<feature type="domain" description="EF-hand" evidence="4">
    <location>
        <begin position="377"/>
        <end position="407"/>
    </location>
</feature>
<dbReference type="OrthoDB" id="2122982at2759"/>
<dbReference type="PANTHER" id="PTHR10891">
    <property type="entry name" value="EF-HAND CALCIUM-BINDING DOMAIN CONTAINING PROTEIN"/>
    <property type="match status" value="1"/>
</dbReference>
<keyword evidence="2" id="KW-0677">Repeat</keyword>
<dbReference type="PROSITE" id="PS50222">
    <property type="entry name" value="EF_HAND_2"/>
    <property type="match status" value="3"/>
</dbReference>
<organism evidence="5 6">
    <name type="scientific">Stentor coeruleus</name>
    <dbReference type="NCBI Taxonomy" id="5963"/>
    <lineage>
        <taxon>Eukaryota</taxon>
        <taxon>Sar</taxon>
        <taxon>Alveolata</taxon>
        <taxon>Ciliophora</taxon>
        <taxon>Postciliodesmatophora</taxon>
        <taxon>Heterotrichea</taxon>
        <taxon>Heterotrichida</taxon>
        <taxon>Stentoridae</taxon>
        <taxon>Stentor</taxon>
    </lineage>
</organism>
<evidence type="ECO:0000256" key="3">
    <source>
        <dbReference type="ARBA" id="ARBA00022837"/>
    </source>
</evidence>
<sequence>MGNLLVYSPSNELLFEVIPELNSLTKCKIHLGTSDDIMLLQQKVAKVSVSEGFFIPSSSVRIIFKDSLLEGHEAVIDSYFEHRKYKKVNIMEVFASLVTYSASTVEGKVKMALDIFDFDGNSVISQDEMVIMCVAFMRGISIMTQATVYDPIHTKALANEAFTLADSVPDGKITFEELMQWIAGNQVLFNLLTKVPPYSDKNDRKSIIKSNNLQIVKKRRVSSFVGNEKIRPNTAVTKKNYRGNSTFIMDDLDKLVKKLFKKGSNKYGRMLAKDFFMILSRIPMLKEAYDSYFHYFKYRMNNEISLDEALNAIHRKGTLRFNKADTPVKTFDEKDLSPQKLMVLQRLFVKYDTNHDGYISYDELKNALSNHFSLAALEDMFIEYDINKNGLLDMREFLQLFAPLNTKLPVKV</sequence>
<evidence type="ECO:0000313" key="6">
    <source>
        <dbReference type="Proteomes" id="UP000187209"/>
    </source>
</evidence>
<dbReference type="InterPro" id="IPR039647">
    <property type="entry name" value="EF_hand_pair_protein_CML-like"/>
</dbReference>
<evidence type="ECO:0000256" key="2">
    <source>
        <dbReference type="ARBA" id="ARBA00022737"/>
    </source>
</evidence>
<accession>A0A1R2D382</accession>
<evidence type="ECO:0000259" key="4">
    <source>
        <dbReference type="PROSITE" id="PS50222"/>
    </source>
</evidence>
<keyword evidence="6" id="KW-1185">Reference proteome</keyword>
<dbReference type="Proteomes" id="UP000187209">
    <property type="component" value="Unassembled WGS sequence"/>
</dbReference>
<keyword evidence="1" id="KW-0479">Metal-binding</keyword>
<keyword evidence="3" id="KW-0106">Calcium</keyword>
<dbReference type="Gene3D" id="1.10.238.10">
    <property type="entry name" value="EF-hand"/>
    <property type="match status" value="2"/>
</dbReference>
<feature type="domain" description="EF-hand" evidence="4">
    <location>
        <begin position="339"/>
        <end position="374"/>
    </location>
</feature>
<dbReference type="InterPro" id="IPR011992">
    <property type="entry name" value="EF-hand-dom_pair"/>
</dbReference>